<feature type="non-terminal residue" evidence="3">
    <location>
        <position position="224"/>
    </location>
</feature>
<sequence length="224" mass="22896">DDGTITFQPEPSFVGKGQGVRVQAADKNGTKVSDTYTPTVTDVTMSSENAVSRKKQGETQSGTPSFTTSDPSVTITGYKLEGADEEGKVVVPGEGTYTVDPETGKVTFVPEPGFTGPGTGVTVTATDSNGETATATYTPTVDPITAEGTDKETSGKQGQVQSGTPSFTVSDESATLSGYKLEGADEEGKVVVPGEGTYTVDPQTGKVTFTPEPGFTGPGTGVTV</sequence>
<feature type="domain" description="CshA" evidence="2">
    <location>
        <begin position="144"/>
        <end position="224"/>
    </location>
</feature>
<feature type="compositionally biased region" description="Polar residues" evidence="1">
    <location>
        <begin position="155"/>
        <end position="172"/>
    </location>
</feature>
<proteinExistence type="predicted"/>
<dbReference type="Pfam" id="PF19076">
    <property type="entry name" value="CshA_repeat"/>
    <property type="match status" value="3"/>
</dbReference>
<evidence type="ECO:0000313" key="3">
    <source>
        <dbReference type="EMBL" id="TWS96040.1"/>
    </source>
</evidence>
<feature type="domain" description="CshA" evidence="2">
    <location>
        <begin position="43"/>
        <end position="141"/>
    </location>
</feature>
<gene>
    <name evidence="3" type="ORF">FRX57_07565</name>
</gene>
<feature type="compositionally biased region" description="Polar residues" evidence="1">
    <location>
        <begin position="125"/>
        <end position="139"/>
    </location>
</feature>
<organism evidence="3 4">
    <name type="scientific">Streptococcus cuniculipharyngis</name>
    <dbReference type="NCBI Taxonomy" id="1562651"/>
    <lineage>
        <taxon>Bacteria</taxon>
        <taxon>Bacillati</taxon>
        <taxon>Bacillota</taxon>
        <taxon>Bacilli</taxon>
        <taxon>Lactobacillales</taxon>
        <taxon>Streptococcaceae</taxon>
        <taxon>Streptococcus</taxon>
    </lineage>
</organism>
<feature type="non-terminal residue" evidence="3">
    <location>
        <position position="1"/>
    </location>
</feature>
<dbReference type="AlphaFoldDB" id="A0A5C5S8P9"/>
<evidence type="ECO:0000256" key="1">
    <source>
        <dbReference type="SAM" id="MobiDB-lite"/>
    </source>
</evidence>
<reference evidence="3 4" key="1">
    <citation type="submission" date="2019-08" db="EMBL/GenBank/DDBJ databases">
        <authorList>
            <person name="Lei W."/>
        </authorList>
    </citation>
    <scope>NUCLEOTIDE SEQUENCE [LARGE SCALE GENOMIC DNA]</scope>
    <source>
        <strain evidence="3 4">CCUG 66496</strain>
    </source>
</reference>
<feature type="compositionally biased region" description="Polar residues" evidence="1">
    <location>
        <begin position="30"/>
        <end position="50"/>
    </location>
</feature>
<feature type="compositionally biased region" description="Polar residues" evidence="1">
    <location>
        <begin position="58"/>
        <end position="74"/>
    </location>
</feature>
<dbReference type="InterPro" id="IPR026395">
    <property type="entry name" value="CshA_fibril"/>
</dbReference>
<dbReference type="NCBIfam" id="TIGR04225">
    <property type="entry name" value="CshA_fibril_rpt"/>
    <property type="match status" value="3"/>
</dbReference>
<comment type="caution">
    <text evidence="3">The sequence shown here is derived from an EMBL/GenBank/DDBJ whole genome shotgun (WGS) entry which is preliminary data.</text>
</comment>
<feature type="region of interest" description="Disordered" evidence="1">
    <location>
        <begin position="202"/>
        <end position="224"/>
    </location>
</feature>
<dbReference type="RefSeq" id="WP_425472622.1">
    <property type="nucleotide sequence ID" value="NZ_VOHL01000014.1"/>
</dbReference>
<feature type="region of interest" description="Disordered" evidence="1">
    <location>
        <begin position="124"/>
        <end position="172"/>
    </location>
</feature>
<keyword evidence="4" id="KW-1185">Reference proteome</keyword>
<name>A0A5C5S8P9_9STRE</name>
<accession>A0A5C5S8P9</accession>
<protein>
    <submittedName>
        <fullName evidence="3">Cell surface-associated protein</fullName>
    </submittedName>
</protein>
<evidence type="ECO:0000313" key="4">
    <source>
        <dbReference type="Proteomes" id="UP000317430"/>
    </source>
</evidence>
<dbReference type="EMBL" id="VOHL01000014">
    <property type="protein sequence ID" value="TWS96040.1"/>
    <property type="molecule type" value="Genomic_DNA"/>
</dbReference>
<evidence type="ECO:0000259" key="2">
    <source>
        <dbReference type="Pfam" id="PF19076"/>
    </source>
</evidence>
<feature type="domain" description="CshA" evidence="2">
    <location>
        <begin position="2"/>
        <end position="40"/>
    </location>
</feature>
<dbReference type="Proteomes" id="UP000317430">
    <property type="component" value="Unassembled WGS sequence"/>
</dbReference>
<feature type="region of interest" description="Disordered" evidence="1">
    <location>
        <begin position="1"/>
        <end position="74"/>
    </location>
</feature>